<dbReference type="STRING" id="1874317.BKP64_00635"/>
<dbReference type="GO" id="GO:0003700">
    <property type="term" value="F:DNA-binding transcription factor activity"/>
    <property type="evidence" value="ECO:0007669"/>
    <property type="project" value="InterPro"/>
</dbReference>
<evidence type="ECO:0000256" key="8">
    <source>
        <dbReference type="ARBA" id="ARBA00023163"/>
    </source>
</evidence>
<dbReference type="InterPro" id="IPR014048">
    <property type="entry name" value="MethylDNA_cys_MeTrfase_DNA-bd"/>
</dbReference>
<reference evidence="12 13" key="1">
    <citation type="submission" date="2016-10" db="EMBL/GenBank/DDBJ databases">
        <title>Marinobacter salinus sp. nov., a moderately halophilic bacterium isolated from a tidal flat environment.</title>
        <authorList>
            <person name="Park S.-J."/>
        </authorList>
    </citation>
    <scope>NUCLEOTIDE SEQUENCE [LARGE SCALE GENOMIC DNA]</scope>
    <source>
        <strain evidence="12 13">Hb8</strain>
    </source>
</reference>
<dbReference type="GO" id="GO:0006281">
    <property type="term" value="P:DNA repair"/>
    <property type="evidence" value="ECO:0007669"/>
    <property type="project" value="UniProtKB-KW"/>
</dbReference>
<evidence type="ECO:0000313" key="12">
    <source>
        <dbReference type="EMBL" id="AOY90088.1"/>
    </source>
</evidence>
<evidence type="ECO:0000313" key="13">
    <source>
        <dbReference type="Proteomes" id="UP000177445"/>
    </source>
</evidence>
<dbReference type="InterPro" id="IPR009057">
    <property type="entry name" value="Homeodomain-like_sf"/>
</dbReference>
<dbReference type="InterPro" id="IPR036631">
    <property type="entry name" value="MGMT_N_sf"/>
</dbReference>
<dbReference type="Gene3D" id="1.10.10.10">
    <property type="entry name" value="Winged helix-like DNA-binding domain superfamily/Winged helix DNA-binding domain"/>
    <property type="match status" value="1"/>
</dbReference>
<feature type="domain" description="HTH araC/xylS-type" evidence="11">
    <location>
        <begin position="11"/>
        <end position="108"/>
    </location>
</feature>
<dbReference type="Proteomes" id="UP000177445">
    <property type="component" value="Chromosome"/>
</dbReference>
<dbReference type="InterPro" id="IPR018060">
    <property type="entry name" value="HTH_AraC"/>
</dbReference>
<dbReference type="PANTHER" id="PTHR10815">
    <property type="entry name" value="METHYLATED-DNA--PROTEIN-CYSTEINE METHYLTRANSFERASE"/>
    <property type="match status" value="1"/>
</dbReference>
<evidence type="ECO:0000256" key="5">
    <source>
        <dbReference type="ARBA" id="ARBA00022679"/>
    </source>
</evidence>
<keyword evidence="4 12" id="KW-0489">Methyltransferase</keyword>
<dbReference type="CDD" id="cd06445">
    <property type="entry name" value="ATase"/>
    <property type="match status" value="1"/>
</dbReference>
<dbReference type="SUPFAM" id="SSF53155">
    <property type="entry name" value="Methylated DNA-protein cysteine methyltransferase domain"/>
    <property type="match status" value="1"/>
</dbReference>
<dbReference type="SMART" id="SM00342">
    <property type="entry name" value="HTH_ARAC"/>
    <property type="match status" value="1"/>
</dbReference>
<evidence type="ECO:0000256" key="4">
    <source>
        <dbReference type="ARBA" id="ARBA00022603"/>
    </source>
</evidence>
<keyword evidence="7" id="KW-0805">Transcription regulation</keyword>
<dbReference type="NCBIfam" id="TIGR00589">
    <property type="entry name" value="ogt"/>
    <property type="match status" value="1"/>
</dbReference>
<evidence type="ECO:0000256" key="6">
    <source>
        <dbReference type="ARBA" id="ARBA00022763"/>
    </source>
</evidence>
<keyword evidence="9" id="KW-0234">DNA repair</keyword>
<evidence type="ECO:0000256" key="7">
    <source>
        <dbReference type="ARBA" id="ARBA00023015"/>
    </source>
</evidence>
<keyword evidence="13" id="KW-1185">Reference proteome</keyword>
<dbReference type="Gene3D" id="3.30.160.70">
    <property type="entry name" value="Methylated DNA-protein cysteine methyltransferase domain"/>
    <property type="match status" value="1"/>
</dbReference>
<comment type="similarity">
    <text evidence="2">Belongs to the MGMT family.</text>
</comment>
<dbReference type="FunFam" id="1.10.10.10:FF:000214">
    <property type="entry name" value="Methylated-DNA--protein-cysteine methyltransferase"/>
    <property type="match status" value="1"/>
</dbReference>
<comment type="catalytic activity">
    <reaction evidence="10">
        <text>a 6-O-methyl-2'-deoxyguanosine in DNA + L-cysteinyl-[protein] = S-methyl-L-cysteinyl-[protein] + a 2'-deoxyguanosine in DNA</text>
        <dbReference type="Rhea" id="RHEA:24000"/>
        <dbReference type="Rhea" id="RHEA-COMP:10131"/>
        <dbReference type="Rhea" id="RHEA-COMP:10132"/>
        <dbReference type="Rhea" id="RHEA-COMP:11367"/>
        <dbReference type="Rhea" id="RHEA-COMP:11368"/>
        <dbReference type="ChEBI" id="CHEBI:29950"/>
        <dbReference type="ChEBI" id="CHEBI:82612"/>
        <dbReference type="ChEBI" id="CHEBI:85445"/>
        <dbReference type="ChEBI" id="CHEBI:85448"/>
        <dbReference type="EC" id="2.1.1.63"/>
    </reaction>
</comment>
<protein>
    <recommendedName>
        <fullName evidence="3">methylated-DNA--[protein]-cysteine S-methyltransferase</fullName>
        <ecNumber evidence="3">2.1.1.63</ecNumber>
    </recommendedName>
</protein>
<accession>A0A1D9GR39</accession>
<proteinExistence type="inferred from homology"/>
<sequence>MDGSPRVGRLVEIARYIEEHADERLTLASLADRAGLSPSRLQRVFKDAFGISPKAYQDAVRMRHFKQSLKDGDSVTDAIFSSGFGSVSRVYGEATRNIGMAPKAYRAGGAGEAIIYACRATALGLMAMAATGKGVCFVQFGDDEASLITCLKAEFPKAELTASPAQNAPELDAWMEALDRHISEGAPRPDLPLDMRGTAFQMKVWQFLLSIPEGGALSYSEVAAEIDKPKAVRAVASACAKNRIAVLIPCHRVLRGDGSLGGYRWGLGRKRALLDAERKSS</sequence>
<keyword evidence="6" id="KW-0227">DNA damage</keyword>
<evidence type="ECO:0000256" key="2">
    <source>
        <dbReference type="ARBA" id="ARBA00008711"/>
    </source>
</evidence>
<dbReference type="InterPro" id="IPR001497">
    <property type="entry name" value="MethylDNA_cys_MeTrfase_AS"/>
</dbReference>
<evidence type="ECO:0000256" key="1">
    <source>
        <dbReference type="ARBA" id="ARBA00001286"/>
    </source>
</evidence>
<dbReference type="PANTHER" id="PTHR10815:SF14">
    <property type="entry name" value="BIFUNCTIONAL TRANSCRIPTIONAL ACTIVATOR_DNA REPAIR ENZYME ADA"/>
    <property type="match status" value="1"/>
</dbReference>
<name>A0A1D9GR39_9GAMM</name>
<dbReference type="Gene3D" id="1.10.10.60">
    <property type="entry name" value="Homeodomain-like"/>
    <property type="match status" value="1"/>
</dbReference>
<dbReference type="EMBL" id="CP017715">
    <property type="protein sequence ID" value="AOY90088.1"/>
    <property type="molecule type" value="Genomic_DNA"/>
</dbReference>
<gene>
    <name evidence="12" type="ORF">BKP64_00635</name>
</gene>
<evidence type="ECO:0000256" key="9">
    <source>
        <dbReference type="ARBA" id="ARBA00023204"/>
    </source>
</evidence>
<dbReference type="SUPFAM" id="SSF46689">
    <property type="entry name" value="Homeodomain-like"/>
    <property type="match status" value="1"/>
</dbReference>
<keyword evidence="5 12" id="KW-0808">Transferase</keyword>
<dbReference type="KEGG" id="msq:BKP64_00635"/>
<dbReference type="InterPro" id="IPR036388">
    <property type="entry name" value="WH-like_DNA-bd_sf"/>
</dbReference>
<evidence type="ECO:0000256" key="3">
    <source>
        <dbReference type="ARBA" id="ARBA00011918"/>
    </source>
</evidence>
<dbReference type="AlphaFoldDB" id="A0A1D9GR39"/>
<dbReference type="GO" id="GO:0032259">
    <property type="term" value="P:methylation"/>
    <property type="evidence" value="ECO:0007669"/>
    <property type="project" value="UniProtKB-KW"/>
</dbReference>
<dbReference type="EC" id="2.1.1.63" evidence="3"/>
<organism evidence="12 13">
    <name type="scientific">Marinobacter salinus</name>
    <dbReference type="NCBI Taxonomy" id="1874317"/>
    <lineage>
        <taxon>Bacteria</taxon>
        <taxon>Pseudomonadati</taxon>
        <taxon>Pseudomonadota</taxon>
        <taxon>Gammaproteobacteria</taxon>
        <taxon>Pseudomonadales</taxon>
        <taxon>Marinobacteraceae</taxon>
        <taxon>Marinobacter</taxon>
    </lineage>
</organism>
<comment type="catalytic activity">
    <reaction evidence="1">
        <text>a 4-O-methyl-thymidine in DNA + L-cysteinyl-[protein] = a thymidine in DNA + S-methyl-L-cysteinyl-[protein]</text>
        <dbReference type="Rhea" id="RHEA:53428"/>
        <dbReference type="Rhea" id="RHEA-COMP:10131"/>
        <dbReference type="Rhea" id="RHEA-COMP:10132"/>
        <dbReference type="Rhea" id="RHEA-COMP:13555"/>
        <dbReference type="Rhea" id="RHEA-COMP:13556"/>
        <dbReference type="ChEBI" id="CHEBI:29950"/>
        <dbReference type="ChEBI" id="CHEBI:82612"/>
        <dbReference type="ChEBI" id="CHEBI:137386"/>
        <dbReference type="ChEBI" id="CHEBI:137387"/>
        <dbReference type="EC" id="2.1.1.63"/>
    </reaction>
</comment>
<dbReference type="GO" id="GO:0043565">
    <property type="term" value="F:sequence-specific DNA binding"/>
    <property type="evidence" value="ECO:0007669"/>
    <property type="project" value="InterPro"/>
</dbReference>
<dbReference type="Pfam" id="PF01035">
    <property type="entry name" value="DNA_binding_1"/>
    <property type="match status" value="1"/>
</dbReference>
<evidence type="ECO:0000256" key="10">
    <source>
        <dbReference type="ARBA" id="ARBA00049348"/>
    </source>
</evidence>
<dbReference type="InterPro" id="IPR036217">
    <property type="entry name" value="MethylDNA_cys_MeTrfase_DNAb"/>
</dbReference>
<dbReference type="Pfam" id="PF12833">
    <property type="entry name" value="HTH_18"/>
    <property type="match status" value="1"/>
</dbReference>
<dbReference type="GO" id="GO:0003908">
    <property type="term" value="F:methylated-DNA-[protein]-cysteine S-methyltransferase activity"/>
    <property type="evidence" value="ECO:0007669"/>
    <property type="project" value="UniProtKB-EC"/>
</dbReference>
<evidence type="ECO:0000259" key="11">
    <source>
        <dbReference type="PROSITE" id="PS01124"/>
    </source>
</evidence>
<dbReference type="PROSITE" id="PS01124">
    <property type="entry name" value="HTH_ARAC_FAMILY_2"/>
    <property type="match status" value="1"/>
</dbReference>
<dbReference type="PROSITE" id="PS00374">
    <property type="entry name" value="MGMT"/>
    <property type="match status" value="1"/>
</dbReference>
<dbReference type="SUPFAM" id="SSF46767">
    <property type="entry name" value="Methylated DNA-protein cysteine methyltransferase, C-terminal domain"/>
    <property type="match status" value="1"/>
</dbReference>
<keyword evidence="8" id="KW-0804">Transcription</keyword>